<evidence type="ECO:0000256" key="3">
    <source>
        <dbReference type="ARBA" id="ARBA00023163"/>
    </source>
</evidence>
<evidence type="ECO:0000256" key="2">
    <source>
        <dbReference type="ARBA" id="ARBA00023125"/>
    </source>
</evidence>
<dbReference type="EMBL" id="CP108253">
    <property type="protein sequence ID" value="WTU41675.1"/>
    <property type="molecule type" value="Genomic_DNA"/>
</dbReference>
<dbReference type="PANTHER" id="PTHR43537:SF24">
    <property type="entry name" value="GLUCONATE OPERON TRANSCRIPTIONAL REPRESSOR"/>
    <property type="match status" value="1"/>
</dbReference>
<dbReference type="AlphaFoldDB" id="A0AAU2H396"/>
<dbReference type="PANTHER" id="PTHR43537">
    <property type="entry name" value="TRANSCRIPTIONAL REGULATOR, GNTR FAMILY"/>
    <property type="match status" value="1"/>
</dbReference>
<keyword evidence="1" id="KW-0805">Transcription regulation</keyword>
<dbReference type="GO" id="GO:0003700">
    <property type="term" value="F:DNA-binding transcription factor activity"/>
    <property type="evidence" value="ECO:0007669"/>
    <property type="project" value="InterPro"/>
</dbReference>
<dbReference type="CDD" id="cd07377">
    <property type="entry name" value="WHTH_GntR"/>
    <property type="match status" value="1"/>
</dbReference>
<keyword evidence="2" id="KW-0238">DNA-binding</keyword>
<dbReference type="PROSITE" id="PS50949">
    <property type="entry name" value="HTH_GNTR"/>
    <property type="match status" value="1"/>
</dbReference>
<protein>
    <submittedName>
        <fullName evidence="5">GntR family transcriptional regulator</fullName>
    </submittedName>
</protein>
<dbReference type="Gene3D" id="1.10.10.10">
    <property type="entry name" value="Winged helix-like DNA-binding domain superfamily/Winged helix DNA-binding domain"/>
    <property type="match status" value="1"/>
</dbReference>
<dbReference type="Pfam" id="PF00392">
    <property type="entry name" value="GntR"/>
    <property type="match status" value="1"/>
</dbReference>
<evidence type="ECO:0000256" key="1">
    <source>
        <dbReference type="ARBA" id="ARBA00023015"/>
    </source>
</evidence>
<evidence type="ECO:0000313" key="5">
    <source>
        <dbReference type="EMBL" id="WTU41675.1"/>
    </source>
</evidence>
<gene>
    <name evidence="5" type="ORF">OHV25_19860</name>
</gene>
<accession>A0AAU2H396</accession>
<dbReference type="SMART" id="SM00345">
    <property type="entry name" value="HTH_GNTR"/>
    <property type="match status" value="1"/>
</dbReference>
<reference evidence="5" key="1">
    <citation type="submission" date="2022-10" db="EMBL/GenBank/DDBJ databases">
        <title>The complete genomes of actinobacterial strains from the NBC collection.</title>
        <authorList>
            <person name="Joergensen T.S."/>
            <person name="Alvarez Arevalo M."/>
            <person name="Sterndorff E.B."/>
            <person name="Faurdal D."/>
            <person name="Vuksanovic O."/>
            <person name="Mourched A.-S."/>
            <person name="Charusanti P."/>
            <person name="Shaw S."/>
            <person name="Blin K."/>
            <person name="Weber T."/>
        </authorList>
    </citation>
    <scope>NUCLEOTIDE SEQUENCE</scope>
    <source>
        <strain evidence="5">NBC_00060</strain>
    </source>
</reference>
<dbReference type="GO" id="GO:0003677">
    <property type="term" value="F:DNA binding"/>
    <property type="evidence" value="ECO:0007669"/>
    <property type="project" value="UniProtKB-KW"/>
</dbReference>
<feature type="domain" description="HTH gntR-type" evidence="4">
    <location>
        <begin position="14"/>
        <end position="83"/>
    </location>
</feature>
<sequence>MTSEPEVTASGSARHTSDDVAASLRARIRAGELKVGAKLPTQAWLVEHYGVERTVVRQALQQLHGEGLITEGRKGAPAKIASAVPAASRPSDEEPKRTAAVLSPRVAEAFRAREVRIDAVCLTTETLNLALGEPLGAIHAGLIRPDSVHVRILLPDRNMNLAFPRPVHRSADGDRLVHERWLSQRNTQGLVLRDNLEALRIPKGEEGEKGEIDVHIEFQALPLTSPIKLYLLNGSEALFGYYDIVEREQGIADTSVEIYDSLGYESMLFQYLRGGGSRDAAFVERSQRWFDNLWKTITTRLDLGR</sequence>
<keyword evidence="3" id="KW-0804">Transcription</keyword>
<name>A0AAU2H396_9ACTN</name>
<dbReference type="SUPFAM" id="SSF46785">
    <property type="entry name" value="Winged helix' DNA-binding domain"/>
    <property type="match status" value="1"/>
</dbReference>
<dbReference type="InterPro" id="IPR000524">
    <property type="entry name" value="Tscrpt_reg_HTH_GntR"/>
</dbReference>
<proteinExistence type="predicted"/>
<dbReference type="InterPro" id="IPR036388">
    <property type="entry name" value="WH-like_DNA-bd_sf"/>
</dbReference>
<organism evidence="5">
    <name type="scientific">Streptomyces sp. NBC_00060</name>
    <dbReference type="NCBI Taxonomy" id="2975636"/>
    <lineage>
        <taxon>Bacteria</taxon>
        <taxon>Bacillati</taxon>
        <taxon>Actinomycetota</taxon>
        <taxon>Actinomycetes</taxon>
        <taxon>Kitasatosporales</taxon>
        <taxon>Streptomycetaceae</taxon>
        <taxon>Streptomyces</taxon>
    </lineage>
</organism>
<dbReference type="InterPro" id="IPR036390">
    <property type="entry name" value="WH_DNA-bd_sf"/>
</dbReference>
<dbReference type="PRINTS" id="PR00035">
    <property type="entry name" value="HTHGNTR"/>
</dbReference>
<evidence type="ECO:0000259" key="4">
    <source>
        <dbReference type="PROSITE" id="PS50949"/>
    </source>
</evidence>